<dbReference type="EMBL" id="LCMI01000005">
    <property type="protein sequence ID" value="KKU33305.1"/>
    <property type="molecule type" value="Genomic_DNA"/>
</dbReference>
<evidence type="ECO:0000313" key="3">
    <source>
        <dbReference type="Proteomes" id="UP000034794"/>
    </source>
</evidence>
<dbReference type="Proteomes" id="UP000034794">
    <property type="component" value="Unassembled WGS sequence"/>
</dbReference>
<evidence type="ECO:0000256" key="1">
    <source>
        <dbReference type="SAM" id="MobiDB-lite"/>
    </source>
</evidence>
<accession>A0A0G1SJ16</accession>
<dbReference type="AlphaFoldDB" id="A0A0G1SJ16"/>
<organism evidence="2 3">
    <name type="scientific">Candidatus Collierbacteria bacterium GW2011_GWA2_46_26</name>
    <dbReference type="NCBI Taxonomy" id="1618381"/>
    <lineage>
        <taxon>Bacteria</taxon>
        <taxon>Candidatus Collieribacteriota</taxon>
    </lineage>
</organism>
<proteinExistence type="predicted"/>
<gene>
    <name evidence="2" type="ORF">UX47_C0005G0107</name>
</gene>
<sequence>MGRSGDGSLREVGNFEQLRHRGTSMGSDMGESDYDYTSCLVIQWNLRFRNENGSFCEKELNLGINCEDNTFVPTMTAKEFEEEIRKWLVSIFY</sequence>
<name>A0A0G1SJ16_9BACT</name>
<feature type="region of interest" description="Disordered" evidence="1">
    <location>
        <begin position="1"/>
        <end position="32"/>
    </location>
</feature>
<reference evidence="2 3" key="1">
    <citation type="journal article" date="2015" name="Nature">
        <title>rRNA introns, odd ribosomes, and small enigmatic genomes across a large radiation of phyla.</title>
        <authorList>
            <person name="Brown C.T."/>
            <person name="Hug L.A."/>
            <person name="Thomas B.C."/>
            <person name="Sharon I."/>
            <person name="Castelle C.J."/>
            <person name="Singh A."/>
            <person name="Wilkins M.J."/>
            <person name="Williams K.H."/>
            <person name="Banfield J.F."/>
        </authorList>
    </citation>
    <scope>NUCLEOTIDE SEQUENCE [LARGE SCALE GENOMIC DNA]</scope>
</reference>
<comment type="caution">
    <text evidence="2">The sequence shown here is derived from an EMBL/GenBank/DDBJ whole genome shotgun (WGS) entry which is preliminary data.</text>
</comment>
<evidence type="ECO:0000313" key="2">
    <source>
        <dbReference type="EMBL" id="KKU33305.1"/>
    </source>
</evidence>
<protein>
    <submittedName>
        <fullName evidence="2">Uncharacterized protein</fullName>
    </submittedName>
</protein>